<dbReference type="InterPro" id="IPR015868">
    <property type="entry name" value="Glutaminase"/>
</dbReference>
<dbReference type="Pfam" id="PF04960">
    <property type="entry name" value="Glutaminase"/>
    <property type="match status" value="1"/>
</dbReference>
<comment type="catalytic activity">
    <reaction evidence="7">
        <text>L-glutamine + H2O = L-glutamate + NH4(+)</text>
        <dbReference type="Rhea" id="RHEA:15889"/>
        <dbReference type="ChEBI" id="CHEBI:15377"/>
        <dbReference type="ChEBI" id="CHEBI:28938"/>
        <dbReference type="ChEBI" id="CHEBI:29985"/>
        <dbReference type="ChEBI" id="CHEBI:58359"/>
        <dbReference type="EC" id="3.5.1.2"/>
    </reaction>
</comment>
<evidence type="ECO:0000256" key="3">
    <source>
        <dbReference type="ARBA" id="ARBA00012918"/>
    </source>
</evidence>
<dbReference type="InterPro" id="IPR012338">
    <property type="entry name" value="Beta-lactam/transpept-like"/>
</dbReference>
<accession>A0A226DZC7</accession>
<dbReference type="FunFam" id="3.40.710.10:FF:000005">
    <property type="entry name" value="Glutaminase"/>
    <property type="match status" value="1"/>
</dbReference>
<feature type="compositionally biased region" description="Low complexity" evidence="8">
    <location>
        <begin position="12"/>
        <end position="23"/>
    </location>
</feature>
<protein>
    <recommendedName>
        <fullName evidence="3">glutaminase</fullName>
        <ecNumber evidence="3">3.5.1.2</ecNumber>
    </recommendedName>
</protein>
<dbReference type="OMA" id="KENNCFP"/>
<proteinExistence type="inferred from homology"/>
<evidence type="ECO:0000259" key="9">
    <source>
        <dbReference type="Pfam" id="PF17959"/>
    </source>
</evidence>
<feature type="compositionally biased region" description="Acidic residues" evidence="8">
    <location>
        <begin position="59"/>
        <end position="68"/>
    </location>
</feature>
<dbReference type="PANTHER" id="PTHR12544">
    <property type="entry name" value="GLUTAMINASE"/>
    <property type="match status" value="1"/>
</dbReference>
<keyword evidence="11" id="KW-1185">Reference proteome</keyword>
<dbReference type="AlphaFoldDB" id="A0A226DZC7"/>
<dbReference type="Pfam" id="PF17959">
    <property type="entry name" value="EF-hand_14"/>
    <property type="match status" value="1"/>
</dbReference>
<dbReference type="OrthoDB" id="6609095at2759"/>
<gene>
    <name evidence="10" type="ORF">Fcan01_15224</name>
</gene>
<feature type="domain" description="Glutaminase EF-hand" evidence="9">
    <location>
        <begin position="138"/>
        <end position="236"/>
    </location>
</feature>
<evidence type="ECO:0000256" key="4">
    <source>
        <dbReference type="ARBA" id="ARBA00022737"/>
    </source>
</evidence>
<comment type="similarity">
    <text evidence="1">Belongs to the glutaminase family.</text>
</comment>
<dbReference type="EC" id="3.5.1.2" evidence="3"/>
<evidence type="ECO:0000256" key="6">
    <source>
        <dbReference type="ARBA" id="ARBA00023043"/>
    </source>
</evidence>
<dbReference type="GO" id="GO:0006537">
    <property type="term" value="P:glutamate biosynthetic process"/>
    <property type="evidence" value="ECO:0007669"/>
    <property type="project" value="TreeGrafter"/>
</dbReference>
<comment type="subunit">
    <text evidence="2">Homotetramer.</text>
</comment>
<keyword evidence="5" id="KW-0378">Hydrolase</keyword>
<feature type="region of interest" description="Disordered" evidence="8">
    <location>
        <begin position="1"/>
        <end position="23"/>
    </location>
</feature>
<evidence type="ECO:0000256" key="2">
    <source>
        <dbReference type="ARBA" id="ARBA00011881"/>
    </source>
</evidence>
<dbReference type="GO" id="GO:0004359">
    <property type="term" value="F:glutaminase activity"/>
    <property type="evidence" value="ECO:0007669"/>
    <property type="project" value="UniProtKB-EC"/>
</dbReference>
<evidence type="ECO:0000313" key="10">
    <source>
        <dbReference type="EMBL" id="OXA50400.1"/>
    </source>
</evidence>
<evidence type="ECO:0000256" key="8">
    <source>
        <dbReference type="SAM" id="MobiDB-lite"/>
    </source>
</evidence>
<evidence type="ECO:0000256" key="7">
    <source>
        <dbReference type="ARBA" id="ARBA00049534"/>
    </source>
</evidence>
<keyword evidence="4" id="KW-0677">Repeat</keyword>
<organism evidence="10 11">
    <name type="scientific">Folsomia candida</name>
    <name type="common">Springtail</name>
    <dbReference type="NCBI Taxonomy" id="158441"/>
    <lineage>
        <taxon>Eukaryota</taxon>
        <taxon>Metazoa</taxon>
        <taxon>Ecdysozoa</taxon>
        <taxon>Arthropoda</taxon>
        <taxon>Hexapoda</taxon>
        <taxon>Collembola</taxon>
        <taxon>Entomobryomorpha</taxon>
        <taxon>Isotomoidea</taxon>
        <taxon>Isotomidae</taxon>
        <taxon>Proisotominae</taxon>
        <taxon>Folsomia</taxon>
    </lineage>
</organism>
<dbReference type="SUPFAM" id="SSF56601">
    <property type="entry name" value="beta-lactamase/transpeptidase-like"/>
    <property type="match status" value="1"/>
</dbReference>
<dbReference type="STRING" id="158441.A0A226DZC7"/>
<comment type="caution">
    <text evidence="10">The sequence shown here is derived from an EMBL/GenBank/DDBJ whole genome shotgun (WGS) entry which is preliminary data.</text>
</comment>
<evidence type="ECO:0000313" key="11">
    <source>
        <dbReference type="Proteomes" id="UP000198287"/>
    </source>
</evidence>
<feature type="region of interest" description="Disordered" evidence="8">
    <location>
        <begin position="108"/>
        <end position="131"/>
    </location>
</feature>
<dbReference type="PANTHER" id="PTHR12544:SF29">
    <property type="entry name" value="GLUTAMINASE"/>
    <property type="match status" value="1"/>
</dbReference>
<evidence type="ECO:0000256" key="5">
    <source>
        <dbReference type="ARBA" id="ARBA00022801"/>
    </source>
</evidence>
<dbReference type="EMBL" id="LNIX01000009">
    <property type="protein sequence ID" value="OXA50400.1"/>
    <property type="molecule type" value="Genomic_DNA"/>
</dbReference>
<dbReference type="Gene3D" id="1.10.238.210">
    <property type="match status" value="1"/>
</dbReference>
<name>A0A226DZC7_FOLCA</name>
<evidence type="ECO:0000256" key="1">
    <source>
        <dbReference type="ARBA" id="ARBA00011076"/>
    </source>
</evidence>
<keyword evidence="6" id="KW-0040">ANK repeat</keyword>
<feature type="region of interest" description="Disordered" evidence="8">
    <location>
        <begin position="54"/>
        <end position="91"/>
    </location>
</feature>
<dbReference type="Proteomes" id="UP000198287">
    <property type="component" value="Unassembled WGS sequence"/>
</dbReference>
<dbReference type="GO" id="GO:0006543">
    <property type="term" value="P:L-glutamine catabolic process"/>
    <property type="evidence" value="ECO:0007669"/>
    <property type="project" value="TreeGrafter"/>
</dbReference>
<reference evidence="10 11" key="1">
    <citation type="submission" date="2015-12" db="EMBL/GenBank/DDBJ databases">
        <title>The genome of Folsomia candida.</title>
        <authorList>
            <person name="Faddeeva A."/>
            <person name="Derks M.F."/>
            <person name="Anvar Y."/>
            <person name="Smit S."/>
            <person name="Van Straalen N."/>
            <person name="Roelofs D."/>
        </authorList>
    </citation>
    <scope>NUCLEOTIDE SEQUENCE [LARGE SCALE GENOMIC DNA]</scope>
    <source>
        <strain evidence="10 11">VU population</strain>
        <tissue evidence="10">Whole body</tissue>
    </source>
</reference>
<dbReference type="InterPro" id="IPR041541">
    <property type="entry name" value="Glutaminase_EF-hand"/>
</dbReference>
<dbReference type="Gene3D" id="3.40.710.10">
    <property type="entry name" value="DD-peptidase/beta-lactamase superfamily"/>
    <property type="match status" value="1"/>
</dbReference>
<sequence>MPFAHPAIPNGSFSAASPTPSSSQTAARILHLYDKVYETENLREGEATRKTVTFKEDGAEVDVEEDDMSSTRGGRLSIPTPTFDGRPEKQRDRSASLVWVDFLTAPSDTSPFSTDDESDGEESSTGRQYGTLKKSTRIDDAIFNQFSDGSDHILIGKFLAMLENAGLKRTDYRLHELFQSLRRILKEQEAIHRGHMNDNFVGSIETLHITRDVFQEVIIPNIFIISTAYRNHFIIPKFDLFCQMVEDIFLDCKDITAGTVAPYLNKLALVNPTCWGVSFCSIDGQRYSVGDSTMPVTLHALSKPLMYAYALQEIGKVKVHKYVGQEPSGYRFNELVLDPEKRPHNPIINAGSLMIHALLQQFCHPELSSAERFDETHRLFEKLSGGEYVGFSNGMFLNKRQASDRNWALVHFMKEHNCFPPGIDLADVIEYYLQTSSMETTVDVLSVIASTFANGGICPITGQRVLSEEVVADVLSVMFSCGMLEFSGKFAFRVGLPAKSSIAGVILLVIPNVGGFAVWSPPLDKFGNSVRGVEFCEKLVKTFNFHCFDVDKRGKIDPTRRTYVIIITF</sequence>